<dbReference type="GeneID" id="112043358"/>
<keyword evidence="3 6" id="KW-0378">Hydrolase</keyword>
<evidence type="ECO:0000256" key="6">
    <source>
        <dbReference type="RuleBase" id="RU363034"/>
    </source>
</evidence>
<dbReference type="CDD" id="cd00190">
    <property type="entry name" value="Tryp_SPc"/>
    <property type="match status" value="1"/>
</dbReference>
<dbReference type="AlphaFoldDB" id="A0A6J1MNR9"/>
<evidence type="ECO:0000313" key="10">
    <source>
        <dbReference type="RefSeq" id="XP_023934507.2"/>
    </source>
</evidence>
<reference evidence="10" key="1">
    <citation type="submission" date="2025-08" db="UniProtKB">
        <authorList>
            <consortium name="RefSeq"/>
        </authorList>
    </citation>
    <scope>IDENTIFICATION</scope>
</reference>
<dbReference type="SMART" id="SM00020">
    <property type="entry name" value="Tryp_SPc"/>
    <property type="match status" value="1"/>
</dbReference>
<protein>
    <submittedName>
        <fullName evidence="10">Trypsin, alkaline C-like</fullName>
    </submittedName>
</protein>
<keyword evidence="7" id="KW-0732">Signal</keyword>
<accession>A0A6J1MNR9</accession>
<keyword evidence="4 6" id="KW-0720">Serine protease</keyword>
<dbReference type="OrthoDB" id="546450at2759"/>
<dbReference type="PRINTS" id="PR00722">
    <property type="entry name" value="CHYMOTRYPSIN"/>
</dbReference>
<evidence type="ECO:0000259" key="8">
    <source>
        <dbReference type="PROSITE" id="PS50240"/>
    </source>
</evidence>
<dbReference type="InterPro" id="IPR009003">
    <property type="entry name" value="Peptidase_S1_PA"/>
</dbReference>
<evidence type="ECO:0000256" key="2">
    <source>
        <dbReference type="ARBA" id="ARBA00022670"/>
    </source>
</evidence>
<dbReference type="Pfam" id="PF00089">
    <property type="entry name" value="Trypsin"/>
    <property type="match status" value="1"/>
</dbReference>
<dbReference type="InterPro" id="IPR043504">
    <property type="entry name" value="Peptidase_S1_PA_chymotrypsin"/>
</dbReference>
<dbReference type="PROSITE" id="PS00135">
    <property type="entry name" value="TRYPSIN_SER"/>
    <property type="match status" value="1"/>
</dbReference>
<evidence type="ECO:0000256" key="3">
    <source>
        <dbReference type="ARBA" id="ARBA00022801"/>
    </source>
</evidence>
<dbReference type="InterPro" id="IPR033116">
    <property type="entry name" value="TRYPSIN_SER"/>
</dbReference>
<feature type="signal peptide" evidence="7">
    <location>
        <begin position="1"/>
        <end position="20"/>
    </location>
</feature>
<dbReference type="Gene3D" id="2.40.10.10">
    <property type="entry name" value="Trypsin-like serine proteases"/>
    <property type="match status" value="1"/>
</dbReference>
<comment type="similarity">
    <text evidence="1">Belongs to the peptidase S1 family.</text>
</comment>
<dbReference type="InterPro" id="IPR050430">
    <property type="entry name" value="Peptidase_S1"/>
</dbReference>
<keyword evidence="9" id="KW-1185">Reference proteome</keyword>
<organism evidence="9 10">
    <name type="scientific">Bicyclus anynana</name>
    <name type="common">Squinting bush brown butterfly</name>
    <dbReference type="NCBI Taxonomy" id="110368"/>
    <lineage>
        <taxon>Eukaryota</taxon>
        <taxon>Metazoa</taxon>
        <taxon>Ecdysozoa</taxon>
        <taxon>Arthropoda</taxon>
        <taxon>Hexapoda</taxon>
        <taxon>Insecta</taxon>
        <taxon>Pterygota</taxon>
        <taxon>Neoptera</taxon>
        <taxon>Endopterygota</taxon>
        <taxon>Lepidoptera</taxon>
        <taxon>Glossata</taxon>
        <taxon>Ditrysia</taxon>
        <taxon>Papilionoidea</taxon>
        <taxon>Nymphalidae</taxon>
        <taxon>Satyrinae</taxon>
        <taxon>Satyrini</taxon>
        <taxon>Mycalesina</taxon>
        <taxon>Bicyclus</taxon>
    </lineage>
</organism>
<keyword evidence="5" id="KW-1015">Disulfide bond</keyword>
<sequence length="261" mass="28324">MRLSWCLALVFCAVLASVHCRRIVGGAPTDIETYPSLVQVERQDINTEAWSQSCAATILTAQTVLTAAHCFHGELFEDRLRRIRAGTTYRNYGGDISYVKYSINHPDYNVASRYDSDISIVRLANPLIYSPFIQRGTIVAHGSVIPDNLPVVHAGWGATEQGGKASDVLLDVSIYTINHDVCRERYATLEGRPPVTENMICAGLKDVGGADACQGDSGGPMYYGQIVIGVVSWGEGCANATFPGISTAVSPFTPWIVENSY</sequence>
<dbReference type="PROSITE" id="PS50240">
    <property type="entry name" value="TRYPSIN_DOM"/>
    <property type="match status" value="1"/>
</dbReference>
<dbReference type="Proteomes" id="UP001652582">
    <property type="component" value="Chromosome 22"/>
</dbReference>
<dbReference type="GO" id="GO:0004252">
    <property type="term" value="F:serine-type endopeptidase activity"/>
    <property type="evidence" value="ECO:0007669"/>
    <property type="project" value="InterPro"/>
</dbReference>
<dbReference type="GO" id="GO:0006508">
    <property type="term" value="P:proteolysis"/>
    <property type="evidence" value="ECO:0007669"/>
    <property type="project" value="UniProtKB-KW"/>
</dbReference>
<dbReference type="KEGG" id="bany:112043358"/>
<keyword evidence="2 6" id="KW-0645">Protease</keyword>
<dbReference type="PANTHER" id="PTHR24276">
    <property type="entry name" value="POLYSERASE-RELATED"/>
    <property type="match status" value="1"/>
</dbReference>
<feature type="chain" id="PRO_5047118899" evidence="7">
    <location>
        <begin position="21"/>
        <end position="261"/>
    </location>
</feature>
<proteinExistence type="inferred from homology"/>
<evidence type="ECO:0000256" key="7">
    <source>
        <dbReference type="SAM" id="SignalP"/>
    </source>
</evidence>
<evidence type="ECO:0000256" key="1">
    <source>
        <dbReference type="ARBA" id="ARBA00007664"/>
    </source>
</evidence>
<name>A0A6J1MNR9_BICAN</name>
<gene>
    <name evidence="10" type="primary">LOC112043358</name>
</gene>
<evidence type="ECO:0000313" key="9">
    <source>
        <dbReference type="Proteomes" id="UP001652582"/>
    </source>
</evidence>
<feature type="domain" description="Peptidase S1" evidence="8">
    <location>
        <begin position="23"/>
        <end position="261"/>
    </location>
</feature>
<dbReference type="InterPro" id="IPR018114">
    <property type="entry name" value="TRYPSIN_HIS"/>
</dbReference>
<dbReference type="RefSeq" id="XP_023934507.2">
    <property type="nucleotide sequence ID" value="XM_024078739.2"/>
</dbReference>
<dbReference type="PROSITE" id="PS00134">
    <property type="entry name" value="TRYPSIN_HIS"/>
    <property type="match status" value="1"/>
</dbReference>
<dbReference type="SUPFAM" id="SSF50494">
    <property type="entry name" value="Trypsin-like serine proteases"/>
    <property type="match status" value="1"/>
</dbReference>
<evidence type="ECO:0000256" key="4">
    <source>
        <dbReference type="ARBA" id="ARBA00022825"/>
    </source>
</evidence>
<dbReference type="InterPro" id="IPR001254">
    <property type="entry name" value="Trypsin_dom"/>
</dbReference>
<dbReference type="InterPro" id="IPR001314">
    <property type="entry name" value="Peptidase_S1A"/>
</dbReference>
<evidence type="ECO:0000256" key="5">
    <source>
        <dbReference type="ARBA" id="ARBA00023157"/>
    </source>
</evidence>
<dbReference type="PANTHER" id="PTHR24276:SF91">
    <property type="entry name" value="AT26814P-RELATED"/>
    <property type="match status" value="1"/>
</dbReference>